<dbReference type="AlphaFoldDB" id="A0A938XP13"/>
<accession>A0A938XP13</accession>
<comment type="caution">
    <text evidence="1">The sequence shown here is derived from an EMBL/GenBank/DDBJ whole genome shotgun (WGS) entry which is preliminary data.</text>
</comment>
<name>A0A938XP13_9FIRM</name>
<proteinExistence type="predicted"/>
<reference evidence="1" key="1">
    <citation type="submission" date="2021-01" db="EMBL/GenBank/DDBJ databases">
        <title>Genomic Encyclopedia of Type Strains, Phase IV (KMG-IV): sequencing the most valuable type-strain genomes for metagenomic binning, comparative biology and taxonomic classification.</title>
        <authorList>
            <person name="Goeker M."/>
        </authorList>
    </citation>
    <scope>NUCLEOTIDE SEQUENCE</scope>
    <source>
        <strain evidence="1">DSM 23230</strain>
    </source>
</reference>
<sequence>MWLEIEYKPTALFSFKDINATNTAATSLLFPTPYGVKMGLIAEAINEYNLNKGKEVFELIKDKKVKFNLPSEAVVNKTFGRITDLRNREGRSKPAYREYVFFDGTLKIALEIVDFSKEQIQLLKKLAIRINYFGKRGSFMQFKSFNQIEELTNEYLNLMGENSLNSSNKSIIQFTEDIPPEATFEAVNIYNSEEKLKRKNNKRIFTVDLEKTLSGEGYQYYKIATN</sequence>
<evidence type="ECO:0008006" key="3">
    <source>
        <dbReference type="Google" id="ProtNLM"/>
    </source>
</evidence>
<keyword evidence="2" id="KW-1185">Reference proteome</keyword>
<gene>
    <name evidence="1" type="ORF">JOC47_000928</name>
</gene>
<dbReference type="EMBL" id="JAFBDQ010000004">
    <property type="protein sequence ID" value="MBM7556092.1"/>
    <property type="molecule type" value="Genomic_DNA"/>
</dbReference>
<evidence type="ECO:0000313" key="2">
    <source>
        <dbReference type="Proteomes" id="UP000774000"/>
    </source>
</evidence>
<dbReference type="Proteomes" id="UP000774000">
    <property type="component" value="Unassembled WGS sequence"/>
</dbReference>
<dbReference type="RefSeq" id="WP_204700809.1">
    <property type="nucleotide sequence ID" value="NZ_JAFBDQ010000004.1"/>
</dbReference>
<protein>
    <recommendedName>
        <fullName evidence="3">CRISPR-associated protein Cas5</fullName>
    </recommendedName>
</protein>
<organism evidence="1 2">
    <name type="scientific">Halanaerobacter jeridensis</name>
    <dbReference type="NCBI Taxonomy" id="706427"/>
    <lineage>
        <taxon>Bacteria</taxon>
        <taxon>Bacillati</taxon>
        <taxon>Bacillota</taxon>
        <taxon>Clostridia</taxon>
        <taxon>Halanaerobiales</taxon>
        <taxon>Halobacteroidaceae</taxon>
        <taxon>Halanaerobacter</taxon>
    </lineage>
</organism>
<evidence type="ECO:0000313" key="1">
    <source>
        <dbReference type="EMBL" id="MBM7556092.1"/>
    </source>
</evidence>